<dbReference type="STRING" id="578462.A0A0L0TD05"/>
<dbReference type="Gene3D" id="3.40.50.2000">
    <property type="entry name" value="Glycogen Phosphorylase B"/>
    <property type="match status" value="2"/>
</dbReference>
<evidence type="ECO:0000259" key="1">
    <source>
        <dbReference type="Pfam" id="PF06722"/>
    </source>
</evidence>
<reference evidence="2 3" key="1">
    <citation type="submission" date="2009-11" db="EMBL/GenBank/DDBJ databases">
        <title>Annotation of Allomyces macrogynus ATCC 38327.</title>
        <authorList>
            <consortium name="The Broad Institute Genome Sequencing Platform"/>
            <person name="Russ C."/>
            <person name="Cuomo C."/>
            <person name="Burger G."/>
            <person name="Gray M.W."/>
            <person name="Holland P.W.H."/>
            <person name="King N."/>
            <person name="Lang F.B.F."/>
            <person name="Roger A.J."/>
            <person name="Ruiz-Trillo I."/>
            <person name="Young S.K."/>
            <person name="Zeng Q."/>
            <person name="Gargeya S."/>
            <person name="Fitzgerald M."/>
            <person name="Haas B."/>
            <person name="Abouelleil A."/>
            <person name="Alvarado L."/>
            <person name="Arachchi H.M."/>
            <person name="Berlin A."/>
            <person name="Chapman S.B."/>
            <person name="Gearin G."/>
            <person name="Goldberg J."/>
            <person name="Griggs A."/>
            <person name="Gujja S."/>
            <person name="Hansen M."/>
            <person name="Heiman D."/>
            <person name="Howarth C."/>
            <person name="Larimer J."/>
            <person name="Lui A."/>
            <person name="MacDonald P.J.P."/>
            <person name="McCowen C."/>
            <person name="Montmayeur A."/>
            <person name="Murphy C."/>
            <person name="Neiman D."/>
            <person name="Pearson M."/>
            <person name="Priest M."/>
            <person name="Roberts A."/>
            <person name="Saif S."/>
            <person name="Shea T."/>
            <person name="Sisk P."/>
            <person name="Stolte C."/>
            <person name="Sykes S."/>
            <person name="Wortman J."/>
            <person name="Nusbaum C."/>
            <person name="Birren B."/>
        </authorList>
    </citation>
    <scope>NUCLEOTIDE SEQUENCE [LARGE SCALE GENOMIC DNA]</scope>
    <source>
        <strain evidence="2 3">ATCC 38327</strain>
    </source>
</reference>
<dbReference type="EMBL" id="GG745381">
    <property type="protein sequence ID" value="KNE72555.1"/>
    <property type="molecule type" value="Genomic_DNA"/>
</dbReference>
<organism evidence="2 3">
    <name type="scientific">Allomyces macrogynus (strain ATCC 38327)</name>
    <name type="common">Allomyces javanicus var. macrogynus</name>
    <dbReference type="NCBI Taxonomy" id="578462"/>
    <lineage>
        <taxon>Eukaryota</taxon>
        <taxon>Fungi</taxon>
        <taxon>Fungi incertae sedis</taxon>
        <taxon>Blastocladiomycota</taxon>
        <taxon>Blastocladiomycetes</taxon>
        <taxon>Blastocladiales</taxon>
        <taxon>Blastocladiaceae</taxon>
        <taxon>Allomyces</taxon>
    </lineage>
</organism>
<dbReference type="Proteomes" id="UP000054350">
    <property type="component" value="Unassembled WGS sequence"/>
</dbReference>
<dbReference type="InterPro" id="IPR010610">
    <property type="entry name" value="EryCIII-like_C"/>
</dbReference>
<feature type="domain" description="Erythromycin biosynthesis protein CIII-like C-terminal" evidence="1">
    <location>
        <begin position="203"/>
        <end position="295"/>
    </location>
</feature>
<dbReference type="PANTHER" id="PTHR48050:SF13">
    <property type="entry name" value="STEROL 3-BETA-GLUCOSYLTRANSFERASE UGT80A2"/>
    <property type="match status" value="1"/>
</dbReference>
<reference evidence="3" key="2">
    <citation type="submission" date="2009-11" db="EMBL/GenBank/DDBJ databases">
        <title>The Genome Sequence of Allomyces macrogynus strain ATCC 38327.</title>
        <authorList>
            <consortium name="The Broad Institute Genome Sequencing Platform"/>
            <person name="Russ C."/>
            <person name="Cuomo C."/>
            <person name="Shea T."/>
            <person name="Young S.K."/>
            <person name="Zeng Q."/>
            <person name="Koehrsen M."/>
            <person name="Haas B."/>
            <person name="Borodovsky M."/>
            <person name="Guigo R."/>
            <person name="Alvarado L."/>
            <person name="Berlin A."/>
            <person name="Borenstein D."/>
            <person name="Chen Z."/>
            <person name="Engels R."/>
            <person name="Freedman E."/>
            <person name="Gellesch M."/>
            <person name="Goldberg J."/>
            <person name="Griggs A."/>
            <person name="Gujja S."/>
            <person name="Heiman D."/>
            <person name="Hepburn T."/>
            <person name="Howarth C."/>
            <person name="Jen D."/>
            <person name="Larson L."/>
            <person name="Lewis B."/>
            <person name="Mehta T."/>
            <person name="Park D."/>
            <person name="Pearson M."/>
            <person name="Roberts A."/>
            <person name="Saif S."/>
            <person name="Shenoy N."/>
            <person name="Sisk P."/>
            <person name="Stolte C."/>
            <person name="Sykes S."/>
            <person name="Walk T."/>
            <person name="White J."/>
            <person name="Yandava C."/>
            <person name="Burger G."/>
            <person name="Gray M.W."/>
            <person name="Holland P.W.H."/>
            <person name="King N."/>
            <person name="Lang F.B.F."/>
            <person name="Roger A.J."/>
            <person name="Ruiz-Trillo I."/>
            <person name="Lander E."/>
            <person name="Nusbaum C."/>
        </authorList>
    </citation>
    <scope>NUCLEOTIDE SEQUENCE [LARGE SCALE GENOMIC DNA]</scope>
    <source>
        <strain evidence="3">ATCC 38327</strain>
    </source>
</reference>
<dbReference type="PANTHER" id="PTHR48050">
    <property type="entry name" value="STEROL 3-BETA-GLUCOSYLTRANSFERASE"/>
    <property type="match status" value="1"/>
</dbReference>
<gene>
    <name evidence="2" type="ORF">AMAG_20605</name>
</gene>
<dbReference type="OrthoDB" id="5835829at2759"/>
<dbReference type="InterPro" id="IPR050426">
    <property type="entry name" value="Glycosyltransferase_28"/>
</dbReference>
<protein>
    <recommendedName>
        <fullName evidence="1">Erythromycin biosynthesis protein CIII-like C-terminal domain-containing protein</fullName>
    </recommendedName>
</protein>
<dbReference type="eggNOG" id="KOG1192">
    <property type="taxonomic scope" value="Eukaryota"/>
</dbReference>
<keyword evidence="3" id="KW-1185">Reference proteome</keyword>
<proteinExistence type="predicted"/>
<evidence type="ECO:0000313" key="3">
    <source>
        <dbReference type="Proteomes" id="UP000054350"/>
    </source>
</evidence>
<dbReference type="Pfam" id="PF06722">
    <property type="entry name" value="EryCIII-like_C"/>
    <property type="match status" value="1"/>
</dbReference>
<dbReference type="AlphaFoldDB" id="A0A0L0TD05"/>
<dbReference type="VEuPathDB" id="FungiDB:AMAG_20605"/>
<sequence>MRAFVNNDFTDSDALFGRSDFTDIATQLVAVASSFDVVLVVGYLLAHHAVVLRQVAPATTVVGVEMFLMTYPTRTFPPAIPALPAIPNLAGWINRALHHFNNFMGYKIPKDAAEPLDPSLAAWLDAGTKPVYVGFGVVTVDAFDLVALLRDLLAHVPSSTRVVVFAGGYSATGAVPFPTQVAALQALDSDRVFVISTTASHALLFPRCKAIVHHAGAGTIAAAARAGVPQVPVPVAIDQPYWAQRVFELGVAARPVPFAKRSGARIAAGIKEAREEGMVKRAREVAEMSRREPEGAGVLATWVAGLVSAAQPSVMEGGVEKDA</sequence>
<dbReference type="SUPFAM" id="SSF53756">
    <property type="entry name" value="UDP-Glycosyltransferase/glycogen phosphorylase"/>
    <property type="match status" value="1"/>
</dbReference>
<dbReference type="GO" id="GO:0016906">
    <property type="term" value="F:sterol 3-beta-glucosyltransferase activity"/>
    <property type="evidence" value="ECO:0007669"/>
    <property type="project" value="UniProtKB-ARBA"/>
</dbReference>
<evidence type="ECO:0000313" key="2">
    <source>
        <dbReference type="EMBL" id="KNE72555.1"/>
    </source>
</evidence>
<dbReference type="FunFam" id="3.40.50.2000:FF:000009">
    <property type="entry name" value="Sterol 3-beta-glucosyltransferase UGT80A2"/>
    <property type="match status" value="1"/>
</dbReference>
<name>A0A0L0TD05_ALLM3</name>
<accession>A0A0L0TD05</accession>